<evidence type="ECO:0000313" key="2">
    <source>
        <dbReference type="Proteomes" id="UP000010523"/>
    </source>
</evidence>
<dbReference type="PATRIC" id="fig|997296.3.peg.3256"/>
<name>I3DXJ5_BACMT</name>
<evidence type="ECO:0000313" key="1">
    <source>
        <dbReference type="EMBL" id="EIJ78966.1"/>
    </source>
</evidence>
<accession>I3DXJ5</accession>
<organism evidence="1 2">
    <name type="scientific">Bacillus methanolicus PB1</name>
    <dbReference type="NCBI Taxonomy" id="997296"/>
    <lineage>
        <taxon>Bacteria</taxon>
        <taxon>Bacillati</taxon>
        <taxon>Bacillota</taxon>
        <taxon>Bacilli</taxon>
        <taxon>Bacillales</taxon>
        <taxon>Bacillaceae</taxon>
        <taxon>Bacillus</taxon>
    </lineage>
</organism>
<sequence>MDKDQANEKLQRGWEKPHSLFLCPASQGTLRHQCITQKKLFSSRLQLLNKG</sequence>
<gene>
    <name evidence="1" type="ORF">PB1_15449</name>
</gene>
<dbReference type="AlphaFoldDB" id="I3DXJ5"/>
<reference evidence="1 2" key="1">
    <citation type="journal article" date="2012" name="Appl. Environ. Microbiol.">
        <title>Genome Sequence of Thermotolerant Bacillus methanolicus: Features and Regulation Related to Methylotrophy and Production of L-Lysine and L-Glutamate from Methanol.</title>
        <authorList>
            <person name="Heggeset T.M."/>
            <person name="Krog A."/>
            <person name="Balzer S."/>
            <person name="Wentzel A."/>
            <person name="Ellingsen T.E."/>
            <person name="Brautaset T."/>
        </authorList>
    </citation>
    <scope>NUCLEOTIDE SEQUENCE [LARGE SCALE GENOMIC DNA]</scope>
    <source>
        <strain evidence="1 2">PB1</strain>
    </source>
</reference>
<proteinExistence type="predicted"/>
<dbReference type="Proteomes" id="UP000010523">
    <property type="component" value="Unassembled WGS sequence"/>
</dbReference>
<dbReference type="EMBL" id="AFEU01000003">
    <property type="protein sequence ID" value="EIJ78966.1"/>
    <property type="molecule type" value="Genomic_DNA"/>
</dbReference>
<keyword evidence="2" id="KW-1185">Reference proteome</keyword>
<comment type="caution">
    <text evidence="1">The sequence shown here is derived from an EMBL/GenBank/DDBJ whole genome shotgun (WGS) entry which is preliminary data.</text>
</comment>
<protein>
    <submittedName>
        <fullName evidence="1">Uncharacterized protein</fullName>
    </submittedName>
</protein>
<dbReference type="STRING" id="997296.PB1_15449"/>